<dbReference type="AlphaFoldDB" id="A0A816ZLJ8"/>
<name>A0A816ZLJ8_BRANA</name>
<evidence type="ECO:0000313" key="1">
    <source>
        <dbReference type="EMBL" id="CAF2220388.1"/>
    </source>
</evidence>
<dbReference type="Proteomes" id="UP001295469">
    <property type="component" value="Chromosome A08"/>
</dbReference>
<gene>
    <name evidence="1" type="ORF">DARMORV10_A08P05670.1</name>
</gene>
<accession>A0A816ZLJ8</accession>
<sequence>MSKSQPLSRKSDYRVSSPLALPLHLDFFHLSSFIINNKSVTYAANLVIMNFDRSSAVYVEDMGDSSIGAFIENGGDDDDIGHGYACMIHLTHQM</sequence>
<dbReference type="EMBL" id="HG994362">
    <property type="protein sequence ID" value="CAF2220388.1"/>
    <property type="molecule type" value="Genomic_DNA"/>
</dbReference>
<protein>
    <submittedName>
        <fullName evidence="1">(rape) hypothetical protein</fullName>
    </submittedName>
</protein>
<proteinExistence type="predicted"/>
<reference evidence="1" key="1">
    <citation type="submission" date="2021-01" db="EMBL/GenBank/DDBJ databases">
        <authorList>
            <consortium name="Genoscope - CEA"/>
            <person name="William W."/>
        </authorList>
    </citation>
    <scope>NUCLEOTIDE SEQUENCE</scope>
</reference>
<organism evidence="1">
    <name type="scientific">Brassica napus</name>
    <name type="common">Rape</name>
    <dbReference type="NCBI Taxonomy" id="3708"/>
    <lineage>
        <taxon>Eukaryota</taxon>
        <taxon>Viridiplantae</taxon>
        <taxon>Streptophyta</taxon>
        <taxon>Embryophyta</taxon>
        <taxon>Tracheophyta</taxon>
        <taxon>Spermatophyta</taxon>
        <taxon>Magnoliopsida</taxon>
        <taxon>eudicotyledons</taxon>
        <taxon>Gunneridae</taxon>
        <taxon>Pentapetalae</taxon>
        <taxon>rosids</taxon>
        <taxon>malvids</taxon>
        <taxon>Brassicales</taxon>
        <taxon>Brassicaceae</taxon>
        <taxon>Brassiceae</taxon>
        <taxon>Brassica</taxon>
    </lineage>
</organism>